<evidence type="ECO:0000259" key="2">
    <source>
        <dbReference type="PROSITE" id="PS50894"/>
    </source>
</evidence>
<evidence type="ECO:0000313" key="5">
    <source>
        <dbReference type="Proteomes" id="UP000055611"/>
    </source>
</evidence>
<dbReference type="EMBL" id="SOBK01000008">
    <property type="protein sequence ID" value="TDT87465.1"/>
    <property type="molecule type" value="Genomic_DNA"/>
</dbReference>
<sequence length="99" mass="10927">MPRIPVTVDPELEPIMARYLDLRRQELIALKAALDKEDYDSVIEFGHTLKGNGSSYGFPRLSELGRELEGAGAARDRDAAIELAGEVGYFLDNVDITFG</sequence>
<keyword evidence="5" id="KW-1185">Reference proteome</keyword>
<evidence type="ECO:0000313" key="4">
    <source>
        <dbReference type="EMBL" id="TDT87465.1"/>
    </source>
</evidence>
<accession>A0A140D9J0</accession>
<name>A0A140D9J0_9BACT</name>
<dbReference type="Proteomes" id="UP000295506">
    <property type="component" value="Unassembled WGS sequence"/>
</dbReference>
<dbReference type="InterPro" id="IPR036641">
    <property type="entry name" value="HPT_dom_sf"/>
</dbReference>
<dbReference type="PROSITE" id="PS50894">
    <property type="entry name" value="HPT"/>
    <property type="match status" value="1"/>
</dbReference>
<dbReference type="Proteomes" id="UP000055611">
    <property type="component" value="Chromosome"/>
</dbReference>
<dbReference type="GO" id="GO:0000160">
    <property type="term" value="P:phosphorelay signal transduction system"/>
    <property type="evidence" value="ECO:0007669"/>
    <property type="project" value="InterPro"/>
</dbReference>
<feature type="modified residue" description="Phosphohistidine" evidence="1">
    <location>
        <position position="47"/>
    </location>
</feature>
<reference evidence="3 5" key="1">
    <citation type="journal article" date="2016" name="Front. Microbiol.">
        <title>Genome Sequence of the Piezophilic, Mesophilic Sulfate-Reducing Bacterium Desulfovibrio indicus J2T.</title>
        <authorList>
            <person name="Cao J."/>
            <person name="Maignien L."/>
            <person name="Shao Z."/>
            <person name="Alain K."/>
            <person name="Jebbar M."/>
        </authorList>
    </citation>
    <scope>NUCLEOTIDE SEQUENCE [LARGE SCALE GENOMIC DNA]</scope>
    <source>
        <strain evidence="3 5">J2</strain>
    </source>
</reference>
<evidence type="ECO:0000256" key="1">
    <source>
        <dbReference type="PROSITE-ProRule" id="PRU00110"/>
    </source>
</evidence>
<dbReference type="GO" id="GO:0004672">
    <property type="term" value="F:protein kinase activity"/>
    <property type="evidence" value="ECO:0007669"/>
    <property type="project" value="UniProtKB-ARBA"/>
</dbReference>
<dbReference type="SUPFAM" id="SSF47226">
    <property type="entry name" value="Histidine-containing phosphotransfer domain, HPT domain"/>
    <property type="match status" value="1"/>
</dbReference>
<dbReference type="RefSeq" id="WP_066799399.1">
    <property type="nucleotide sequence ID" value="NZ_CP014206.1"/>
</dbReference>
<dbReference type="Gene3D" id="1.20.120.160">
    <property type="entry name" value="HPT domain"/>
    <property type="match status" value="1"/>
</dbReference>
<proteinExistence type="predicted"/>
<organism evidence="4 6">
    <name type="scientific">Pseudodesulfovibrio indicus</name>
    <dbReference type="NCBI Taxonomy" id="1716143"/>
    <lineage>
        <taxon>Bacteria</taxon>
        <taxon>Pseudomonadati</taxon>
        <taxon>Thermodesulfobacteriota</taxon>
        <taxon>Desulfovibrionia</taxon>
        <taxon>Desulfovibrionales</taxon>
        <taxon>Desulfovibrionaceae</taxon>
    </lineage>
</organism>
<gene>
    <name evidence="3" type="ORF">AWY79_01395</name>
    <name evidence="4" type="ORF">EDC59_108131</name>
</gene>
<keyword evidence="1" id="KW-0597">Phosphoprotein</keyword>
<dbReference type="AlphaFoldDB" id="A0A140D9J0"/>
<feature type="domain" description="HPt" evidence="2">
    <location>
        <begin position="8"/>
        <end position="99"/>
    </location>
</feature>
<dbReference type="OrthoDB" id="9792360at2"/>
<protein>
    <submittedName>
        <fullName evidence="4">Hpt domain-containing protein</fullName>
    </submittedName>
</protein>
<dbReference type="EMBL" id="CP014206">
    <property type="protein sequence ID" value="AMK09857.1"/>
    <property type="molecule type" value="Genomic_DNA"/>
</dbReference>
<dbReference type="Pfam" id="PF01627">
    <property type="entry name" value="Hpt"/>
    <property type="match status" value="1"/>
</dbReference>
<dbReference type="InterPro" id="IPR008207">
    <property type="entry name" value="Sig_transdc_His_kin_Hpt_dom"/>
</dbReference>
<reference evidence="4 6" key="2">
    <citation type="submission" date="2019-03" db="EMBL/GenBank/DDBJ databases">
        <title>Genomic Encyclopedia of Type Strains, Phase IV (KMG-IV): sequencing the most valuable type-strain genomes for metagenomic binning, comparative biology and taxonomic classification.</title>
        <authorList>
            <person name="Goeker M."/>
        </authorList>
    </citation>
    <scope>NUCLEOTIDE SEQUENCE [LARGE SCALE GENOMIC DNA]</scope>
    <source>
        <strain evidence="4 6">DSM 101483</strain>
    </source>
</reference>
<dbReference type="KEGG" id="dej:AWY79_01395"/>
<evidence type="ECO:0000313" key="6">
    <source>
        <dbReference type="Proteomes" id="UP000295506"/>
    </source>
</evidence>
<evidence type="ECO:0000313" key="3">
    <source>
        <dbReference type="EMBL" id="AMK09857.1"/>
    </source>
</evidence>